<dbReference type="EMBL" id="KY914485">
    <property type="protein sequence ID" value="ARK07948.1"/>
    <property type="molecule type" value="Genomic_DNA"/>
</dbReference>
<keyword evidence="2" id="KW-1185">Reference proteome</keyword>
<sequence>MTETTMEADASILMSFMFMALGAETPRALKIGLVISEREQ</sequence>
<organism evidence="1 2">
    <name type="scientific">Aeromonas phage phiA8-29</name>
    <dbReference type="NCBI Taxonomy" id="1978922"/>
    <lineage>
        <taxon>Viruses</taxon>
        <taxon>Duplodnaviria</taxon>
        <taxon>Heunggongvirae</taxon>
        <taxon>Uroviricota</taxon>
        <taxon>Caudoviricetes</taxon>
        <taxon>Pantevenvirales</taxon>
        <taxon>Ackermannviridae</taxon>
        <taxon>Tedavirus</taxon>
        <taxon>Tedavirus A829</taxon>
    </lineage>
</organism>
<name>A0A1W6DYG6_9CAUD</name>
<proteinExistence type="predicted"/>
<reference evidence="1 2" key="1">
    <citation type="submission" date="2017-04" db="EMBL/GenBank/DDBJ databases">
        <title>Complete genome sequence and characterization of temperature-dependent bacteriophage phiA8-29 infecting Aeromonas.</title>
        <authorList>
            <person name="He Y."/>
            <person name="Yang H."/>
        </authorList>
    </citation>
    <scope>NUCLEOTIDE SEQUENCE [LARGE SCALE GENOMIC DNA]</scope>
</reference>
<dbReference type="Proteomes" id="UP000221506">
    <property type="component" value="Segment"/>
</dbReference>
<accession>A0A1W6DYG6</accession>
<evidence type="ECO:0000313" key="2">
    <source>
        <dbReference type="Proteomes" id="UP000221506"/>
    </source>
</evidence>
<evidence type="ECO:0000313" key="1">
    <source>
        <dbReference type="EMBL" id="ARK07948.1"/>
    </source>
</evidence>
<protein>
    <submittedName>
        <fullName evidence="1">Uncharacterized protein</fullName>
    </submittedName>
</protein>
<gene>
    <name evidence="1" type="ORF">phiA829_128</name>
</gene>